<evidence type="ECO:0000256" key="6">
    <source>
        <dbReference type="ARBA" id="ARBA00022777"/>
    </source>
</evidence>
<dbReference type="InterPro" id="IPR004358">
    <property type="entry name" value="Sig_transdc_His_kin-like_C"/>
</dbReference>
<comment type="caution">
    <text evidence="12">The sequence shown here is derived from an EMBL/GenBank/DDBJ whole genome shotgun (WGS) entry which is preliminary data.</text>
</comment>
<evidence type="ECO:0000259" key="11">
    <source>
        <dbReference type="PROSITE" id="PS50112"/>
    </source>
</evidence>
<evidence type="ECO:0000256" key="3">
    <source>
        <dbReference type="ARBA" id="ARBA00022553"/>
    </source>
</evidence>
<keyword evidence="6" id="KW-0418">Kinase</keyword>
<proteinExistence type="predicted"/>
<dbReference type="InterPro" id="IPR000014">
    <property type="entry name" value="PAS"/>
</dbReference>
<dbReference type="CDD" id="cd00130">
    <property type="entry name" value="PAS"/>
    <property type="match status" value="1"/>
</dbReference>
<dbReference type="Pfam" id="PF00512">
    <property type="entry name" value="HisKA"/>
    <property type="match status" value="1"/>
</dbReference>
<keyword evidence="4" id="KW-0808">Transferase</keyword>
<dbReference type="InterPro" id="IPR003661">
    <property type="entry name" value="HisK_dim/P_dom"/>
</dbReference>
<dbReference type="PROSITE" id="PS50109">
    <property type="entry name" value="HIS_KIN"/>
    <property type="match status" value="1"/>
</dbReference>
<dbReference type="SMART" id="SM00388">
    <property type="entry name" value="HisKA"/>
    <property type="match status" value="1"/>
</dbReference>
<reference evidence="12 13" key="1">
    <citation type="submission" date="2019-06" db="EMBL/GenBank/DDBJ databases">
        <title>Whole genome sequence for Rhodospirillaceae sp. R148.</title>
        <authorList>
            <person name="Wang G."/>
        </authorList>
    </citation>
    <scope>NUCLEOTIDE SEQUENCE [LARGE SCALE GENOMIC DNA]</scope>
    <source>
        <strain evidence="12 13">R148</strain>
    </source>
</reference>
<dbReference type="InterPro" id="IPR013767">
    <property type="entry name" value="PAS_fold"/>
</dbReference>
<dbReference type="InterPro" id="IPR036097">
    <property type="entry name" value="HisK_dim/P_sf"/>
</dbReference>
<evidence type="ECO:0000256" key="7">
    <source>
        <dbReference type="ARBA" id="ARBA00022840"/>
    </source>
</evidence>
<dbReference type="AlphaFoldDB" id="A0A545TPQ6"/>
<dbReference type="InterPro" id="IPR035965">
    <property type="entry name" value="PAS-like_dom_sf"/>
</dbReference>
<name>A0A545TPQ6_9PROT</name>
<dbReference type="GO" id="GO:0006355">
    <property type="term" value="P:regulation of DNA-templated transcription"/>
    <property type="evidence" value="ECO:0007669"/>
    <property type="project" value="InterPro"/>
</dbReference>
<dbReference type="PANTHER" id="PTHR43065:SF10">
    <property type="entry name" value="PEROXIDE STRESS-ACTIVATED HISTIDINE KINASE MAK3"/>
    <property type="match status" value="1"/>
</dbReference>
<dbReference type="Pfam" id="PF00989">
    <property type="entry name" value="PAS"/>
    <property type="match status" value="1"/>
</dbReference>
<evidence type="ECO:0000256" key="1">
    <source>
        <dbReference type="ARBA" id="ARBA00000085"/>
    </source>
</evidence>
<keyword evidence="7" id="KW-0067">ATP-binding</keyword>
<evidence type="ECO:0000256" key="2">
    <source>
        <dbReference type="ARBA" id="ARBA00012438"/>
    </source>
</evidence>
<dbReference type="SUPFAM" id="SSF55874">
    <property type="entry name" value="ATPase domain of HSP90 chaperone/DNA topoisomerase II/histidine kinase"/>
    <property type="match status" value="1"/>
</dbReference>
<dbReference type="SUPFAM" id="SSF47384">
    <property type="entry name" value="Homodimeric domain of signal transducing histidine kinase"/>
    <property type="match status" value="1"/>
</dbReference>
<keyword evidence="8" id="KW-0902">Two-component regulatory system</keyword>
<feature type="region of interest" description="Disordered" evidence="9">
    <location>
        <begin position="1"/>
        <end position="23"/>
    </location>
</feature>
<dbReference type="Pfam" id="PF02518">
    <property type="entry name" value="HATPase_c"/>
    <property type="match status" value="1"/>
</dbReference>
<evidence type="ECO:0000313" key="12">
    <source>
        <dbReference type="EMBL" id="TQV79194.1"/>
    </source>
</evidence>
<gene>
    <name evidence="12" type="ORF">FKG95_16155</name>
</gene>
<evidence type="ECO:0000256" key="5">
    <source>
        <dbReference type="ARBA" id="ARBA00022741"/>
    </source>
</evidence>
<dbReference type="PROSITE" id="PS50112">
    <property type="entry name" value="PAS"/>
    <property type="match status" value="1"/>
</dbReference>
<feature type="domain" description="Histidine kinase" evidence="10">
    <location>
        <begin position="162"/>
        <end position="380"/>
    </location>
</feature>
<dbReference type="SUPFAM" id="SSF55785">
    <property type="entry name" value="PYP-like sensor domain (PAS domain)"/>
    <property type="match status" value="1"/>
</dbReference>
<dbReference type="PANTHER" id="PTHR43065">
    <property type="entry name" value="SENSOR HISTIDINE KINASE"/>
    <property type="match status" value="1"/>
</dbReference>
<dbReference type="EMBL" id="VHSH01000005">
    <property type="protein sequence ID" value="TQV79194.1"/>
    <property type="molecule type" value="Genomic_DNA"/>
</dbReference>
<dbReference type="InterPro" id="IPR003594">
    <property type="entry name" value="HATPase_dom"/>
</dbReference>
<dbReference type="RefSeq" id="WP_142897418.1">
    <property type="nucleotide sequence ID" value="NZ_ML660056.1"/>
</dbReference>
<dbReference type="InterPro" id="IPR036890">
    <property type="entry name" value="HATPase_C_sf"/>
</dbReference>
<organism evidence="12 13">
    <name type="scientific">Denitrobaculum tricleocarpae</name>
    <dbReference type="NCBI Taxonomy" id="2591009"/>
    <lineage>
        <taxon>Bacteria</taxon>
        <taxon>Pseudomonadati</taxon>
        <taxon>Pseudomonadota</taxon>
        <taxon>Alphaproteobacteria</taxon>
        <taxon>Rhodospirillales</taxon>
        <taxon>Rhodospirillaceae</taxon>
        <taxon>Denitrobaculum</taxon>
    </lineage>
</organism>
<dbReference type="Gene3D" id="3.30.565.10">
    <property type="entry name" value="Histidine kinase-like ATPase, C-terminal domain"/>
    <property type="match status" value="1"/>
</dbReference>
<protein>
    <recommendedName>
        <fullName evidence="2">histidine kinase</fullName>
        <ecNumber evidence="2">2.7.13.3</ecNumber>
    </recommendedName>
</protein>
<dbReference type="SMART" id="SM00387">
    <property type="entry name" value="HATPase_c"/>
    <property type="match status" value="1"/>
</dbReference>
<dbReference type="GO" id="GO:0000155">
    <property type="term" value="F:phosphorelay sensor kinase activity"/>
    <property type="evidence" value="ECO:0007669"/>
    <property type="project" value="InterPro"/>
</dbReference>
<dbReference type="SMART" id="SM00091">
    <property type="entry name" value="PAS"/>
    <property type="match status" value="1"/>
</dbReference>
<dbReference type="GO" id="GO:0005524">
    <property type="term" value="F:ATP binding"/>
    <property type="evidence" value="ECO:0007669"/>
    <property type="project" value="UniProtKB-KW"/>
</dbReference>
<dbReference type="InterPro" id="IPR005467">
    <property type="entry name" value="His_kinase_dom"/>
</dbReference>
<dbReference type="PRINTS" id="PR00344">
    <property type="entry name" value="BCTRLSENSOR"/>
</dbReference>
<accession>A0A545TPQ6</accession>
<keyword evidence="13" id="KW-1185">Reference proteome</keyword>
<evidence type="ECO:0000256" key="8">
    <source>
        <dbReference type="ARBA" id="ARBA00023012"/>
    </source>
</evidence>
<dbReference type="Gene3D" id="3.30.450.20">
    <property type="entry name" value="PAS domain"/>
    <property type="match status" value="1"/>
</dbReference>
<evidence type="ECO:0000256" key="4">
    <source>
        <dbReference type="ARBA" id="ARBA00022679"/>
    </source>
</evidence>
<dbReference type="CDD" id="cd00082">
    <property type="entry name" value="HisKA"/>
    <property type="match status" value="1"/>
</dbReference>
<comment type="catalytic activity">
    <reaction evidence="1">
        <text>ATP + protein L-histidine = ADP + protein N-phospho-L-histidine.</text>
        <dbReference type="EC" id="2.7.13.3"/>
    </reaction>
</comment>
<dbReference type="OrthoDB" id="9789238at2"/>
<evidence type="ECO:0000256" key="9">
    <source>
        <dbReference type="SAM" id="MobiDB-lite"/>
    </source>
</evidence>
<feature type="domain" description="PAS" evidence="11">
    <location>
        <begin position="35"/>
        <end position="83"/>
    </location>
</feature>
<dbReference type="Gene3D" id="1.10.287.130">
    <property type="match status" value="1"/>
</dbReference>
<feature type="compositionally biased region" description="Basic and acidic residues" evidence="9">
    <location>
        <begin position="1"/>
        <end position="19"/>
    </location>
</feature>
<evidence type="ECO:0000313" key="13">
    <source>
        <dbReference type="Proteomes" id="UP000315252"/>
    </source>
</evidence>
<sequence length="385" mass="41482">MAGLPKEKPQEKQTERAPDAVRGVFKGPDLDGGTILNALAEPVFVVDDAGCVCYANLATEQFLAMSATALLGRKLSDILPADSPIFSLIEHVRTGGQSVSEYGVTIETPKIGSHFVSIDVSAVTDCPGVVAISIQERSIARKIDHQLVHRNAARSVTAMAAMLAHEVKNPLSGIRGAAQLVEQNAGPEDRELTRLICDETDRIVALVQKMEMFSDERPLEREAVNIHEVLGHVRLLAQSGFARHVRFIETYDPSLPPVYGNRDLLIQVLLNLVKNAAEAVPQEGGEIQLATRFQQGVRLTVPGSRARVELPLAVSVTDNGGGIPEDLKAHLFDAFVSAKAGGTGLGLALVAKIIGDHGGVIEFQSEPRKTVFQMMLPQAPKEFRS</sequence>
<evidence type="ECO:0000259" key="10">
    <source>
        <dbReference type="PROSITE" id="PS50109"/>
    </source>
</evidence>
<dbReference type="EC" id="2.7.13.3" evidence="2"/>
<keyword evidence="5" id="KW-0547">Nucleotide-binding</keyword>
<keyword evidence="3" id="KW-0597">Phosphoprotein</keyword>
<dbReference type="Proteomes" id="UP000315252">
    <property type="component" value="Unassembled WGS sequence"/>
</dbReference>